<keyword evidence="10" id="KW-1185">Reference proteome</keyword>
<feature type="region of interest" description="Disordered" evidence="7">
    <location>
        <begin position="345"/>
        <end position="388"/>
    </location>
</feature>
<keyword evidence="6" id="KW-0175">Coiled coil</keyword>
<dbReference type="InterPro" id="IPR034161">
    <property type="entry name" value="Pepsin-like_plant"/>
</dbReference>
<evidence type="ECO:0000313" key="10">
    <source>
        <dbReference type="Proteomes" id="UP001358586"/>
    </source>
</evidence>
<dbReference type="InterPro" id="IPR032861">
    <property type="entry name" value="TAXi_N"/>
</dbReference>
<feature type="compositionally biased region" description="Low complexity" evidence="7">
    <location>
        <begin position="461"/>
        <end position="472"/>
    </location>
</feature>
<dbReference type="CDD" id="cd05476">
    <property type="entry name" value="pepsin_A_like_plant"/>
    <property type="match status" value="1"/>
</dbReference>
<dbReference type="Gene3D" id="2.40.70.10">
    <property type="entry name" value="Acid Proteases"/>
    <property type="match status" value="2"/>
</dbReference>
<dbReference type="Pfam" id="PF23197">
    <property type="entry name" value="IG_AIR9"/>
    <property type="match status" value="1"/>
</dbReference>
<dbReference type="PROSITE" id="PS51767">
    <property type="entry name" value="PEPTIDASE_A1"/>
    <property type="match status" value="1"/>
</dbReference>
<feature type="domain" description="Peptidase A1" evidence="8">
    <location>
        <begin position="788"/>
        <end position="1123"/>
    </location>
</feature>
<dbReference type="PANTHER" id="PTHR31149:SF10">
    <property type="entry name" value="OS05G0100900 PROTEIN"/>
    <property type="match status" value="1"/>
</dbReference>
<keyword evidence="3" id="KW-0064">Aspartyl protease</keyword>
<dbReference type="InterPro" id="IPR056284">
    <property type="entry name" value="AIR9-like_A9"/>
</dbReference>
<feature type="region of interest" description="Disordered" evidence="7">
    <location>
        <begin position="92"/>
        <end position="120"/>
    </location>
</feature>
<feature type="coiled-coil region" evidence="6">
    <location>
        <begin position="36"/>
        <end position="70"/>
    </location>
</feature>
<dbReference type="Pfam" id="PF14541">
    <property type="entry name" value="TAXi_C"/>
    <property type="match status" value="1"/>
</dbReference>
<evidence type="ECO:0000256" key="1">
    <source>
        <dbReference type="ARBA" id="ARBA00007447"/>
    </source>
</evidence>
<accession>A0ABR0MYD7</accession>
<name>A0ABR0MYD7_GOSAR</name>
<dbReference type="InterPro" id="IPR021109">
    <property type="entry name" value="Peptidase_aspartic_dom_sf"/>
</dbReference>
<evidence type="ECO:0000256" key="2">
    <source>
        <dbReference type="ARBA" id="ARBA00022670"/>
    </source>
</evidence>
<gene>
    <name evidence="9" type="ORF">PVK06_037683</name>
</gene>
<evidence type="ECO:0000256" key="7">
    <source>
        <dbReference type="SAM" id="MobiDB-lite"/>
    </source>
</evidence>
<evidence type="ECO:0000256" key="4">
    <source>
        <dbReference type="ARBA" id="ARBA00022801"/>
    </source>
</evidence>
<dbReference type="InterPro" id="IPR032799">
    <property type="entry name" value="TAXi_C"/>
</dbReference>
<keyword evidence="4" id="KW-0378">Hydrolase</keyword>
<evidence type="ECO:0000256" key="5">
    <source>
        <dbReference type="ARBA" id="ARBA00023180"/>
    </source>
</evidence>
<dbReference type="Proteomes" id="UP001358586">
    <property type="component" value="Chromosome 11"/>
</dbReference>
<dbReference type="InterPro" id="IPR033121">
    <property type="entry name" value="PEPTIDASE_A1"/>
</dbReference>
<comment type="caution">
    <text evidence="9">The sequence shown here is derived from an EMBL/GenBank/DDBJ whole genome shotgun (WGS) entry which is preliminary data.</text>
</comment>
<dbReference type="SUPFAM" id="SSF50630">
    <property type="entry name" value="Acid proteases"/>
    <property type="match status" value="1"/>
</dbReference>
<dbReference type="Pfam" id="PF14543">
    <property type="entry name" value="TAXi_N"/>
    <property type="match status" value="1"/>
</dbReference>
<evidence type="ECO:0000313" key="9">
    <source>
        <dbReference type="EMBL" id="KAK5783175.1"/>
    </source>
</evidence>
<dbReference type="PANTHER" id="PTHR31149">
    <property type="entry name" value="EXPRESSED PROTEIN"/>
    <property type="match status" value="1"/>
</dbReference>
<comment type="similarity">
    <text evidence="1">Belongs to the peptidase A1 family.</text>
</comment>
<evidence type="ECO:0000259" key="8">
    <source>
        <dbReference type="PROSITE" id="PS51767"/>
    </source>
</evidence>
<feature type="region of interest" description="Disordered" evidence="7">
    <location>
        <begin position="404"/>
        <end position="475"/>
    </location>
</feature>
<dbReference type="Pfam" id="PF23080">
    <property type="entry name" value="DUF7046"/>
    <property type="match status" value="1"/>
</dbReference>
<evidence type="ECO:0000256" key="3">
    <source>
        <dbReference type="ARBA" id="ARBA00022750"/>
    </source>
</evidence>
<evidence type="ECO:0000256" key="6">
    <source>
        <dbReference type="SAM" id="Coils"/>
    </source>
</evidence>
<reference evidence="9 10" key="1">
    <citation type="submission" date="2023-03" db="EMBL/GenBank/DDBJ databases">
        <title>WGS of Gossypium arboreum.</title>
        <authorList>
            <person name="Yu D."/>
        </authorList>
    </citation>
    <scope>NUCLEOTIDE SEQUENCE [LARGE SCALE GENOMIC DNA]</scope>
    <source>
        <tissue evidence="9">Leaf</tissue>
    </source>
</reference>
<keyword evidence="5" id="KW-0325">Glycoprotein</keyword>
<feature type="compositionally biased region" description="Basic and acidic residues" evidence="7">
    <location>
        <begin position="424"/>
        <end position="433"/>
    </location>
</feature>
<organism evidence="9 10">
    <name type="scientific">Gossypium arboreum</name>
    <name type="common">Tree cotton</name>
    <name type="synonym">Gossypium nanking</name>
    <dbReference type="NCBI Taxonomy" id="29729"/>
    <lineage>
        <taxon>Eukaryota</taxon>
        <taxon>Viridiplantae</taxon>
        <taxon>Streptophyta</taxon>
        <taxon>Embryophyta</taxon>
        <taxon>Tracheophyta</taxon>
        <taxon>Spermatophyta</taxon>
        <taxon>Magnoliopsida</taxon>
        <taxon>eudicotyledons</taxon>
        <taxon>Gunneridae</taxon>
        <taxon>Pentapetalae</taxon>
        <taxon>rosids</taxon>
        <taxon>malvids</taxon>
        <taxon>Malvales</taxon>
        <taxon>Malvaceae</taxon>
        <taxon>Malvoideae</taxon>
        <taxon>Gossypium</taxon>
    </lineage>
</organism>
<dbReference type="EMBL" id="JARKNE010000011">
    <property type="protein sequence ID" value="KAK5783175.1"/>
    <property type="molecule type" value="Genomic_DNA"/>
</dbReference>
<dbReference type="Gene3D" id="2.60.40.2700">
    <property type="match status" value="1"/>
</dbReference>
<dbReference type="InterPro" id="IPR001969">
    <property type="entry name" value="Aspartic_peptidase_AS"/>
</dbReference>
<feature type="compositionally biased region" description="Polar residues" evidence="7">
    <location>
        <begin position="92"/>
        <end position="102"/>
    </location>
</feature>
<protein>
    <recommendedName>
        <fullName evidence="8">Peptidase A1 domain-containing protein</fullName>
    </recommendedName>
</protein>
<dbReference type="PROSITE" id="PS00141">
    <property type="entry name" value="ASP_PROTEASE"/>
    <property type="match status" value="1"/>
</dbReference>
<keyword evidence="2" id="KW-0645">Protease</keyword>
<proteinExistence type="inferred from homology"/>
<dbReference type="InterPro" id="IPR055474">
    <property type="entry name" value="DUF7046"/>
</dbReference>
<sequence length="1130" mass="123993">MENGHDGKLAGKLSGLALNDKEPFNDDSLFQVMKAVEAAEATIKQQAEENNRLRSELQKKIEQLEKYKVDGGSNPNASADKAANTDFNGTFTAPASSSSDNNKGLPISFPSSPLSAVSFPPTRRQLDGEYDSTLPQGLMPIPEDVTLKVREQEEEILQLRKQLAEFSVKEAQIRNEKYVLEKRISYMRLAFDQQQQDLVDAASKALSYRQDIVEENIRLAYQLQAAQQERTTFISSLLPLLTEYSLQPPVPDAQSIVSNVKVLFKHLQEKLIVIESKLKESQYQLAPWRSDVNHSNFAPQSPLHSLGATLPTSSKNGLELVPHPTYSLGKTQLISDAQKDFKWDLPSQQQGGLGGGVASKNLEPDDLGRYSPIASRASTPNEIPTQPAVIPSDTHIMRYGEDTINKQVTFRDPVSSSEMDYPDAEGHQNEREPPSNWGSGNSPYAAANDDPGPSYPPYLPPVLEEPSSSFSEAAEDDPLPAIEGLQISGEAYPGRELQACGYSINGTTSCNFEWVRHMEDGSVNYINGAKQPNYLVTADDVDTYLAIEVQPLDNRNRKGELVKVFANEHKKITCDPEMLGYIEKTLYSGHASYKVSYSTGYLDIWEPATLAIKRDGYTIKCSGPHGLVVTDKFHPNTEVKITFGEPTEFMIIGSNGAQRLLRSDSSSPDISCSRDAIVLTLRLFIIRLAQAGGRKKGKKRALAIVASYVSPAVSTSRRGFERRNEVENGFRVMLKHVDSGKNLTKWEQIQRGIKRGQRRLQRLSVMFSTAISSSSVVKAPVAAGNGEFLMYLSIGTPPKSYSAVMDTGSDLVWTQCKPCSQCFKQSTPIFDPKLSSTFSKLSCSSHICVALPEPTCGDGCEYVYSYGDYSSTQGVMATETFTFGKVSVPNIGFGCGEENDGEGFSQGAGLVGLGRGPLSLVSQLKEPKFSYCLTPFDETQKSTLLMGSIASVNRTLGAIKTTPLIHNPLQPSFYYLSLQGITVGGTRLPFNESTFAFQNDGSGGLIIDSGTTITYLEESVFNVLSERFIKQMKLPVDNSGSTGLELCFILPSDTSEVKVPKLIFHFDGADLELPGENYVIADSNMGLICLAMGRSNGISILGNIQQQNMLVLHDLKKKTLSFVQTQCHKL</sequence>